<dbReference type="Pfam" id="PF01061">
    <property type="entry name" value="ABC2_membrane"/>
    <property type="match status" value="1"/>
</dbReference>
<dbReference type="InterPro" id="IPR003593">
    <property type="entry name" value="AAA+_ATPase"/>
</dbReference>
<dbReference type="Pfam" id="PF00005">
    <property type="entry name" value="ABC_tran"/>
    <property type="match status" value="1"/>
</dbReference>
<accession>A0ABR3Q3G5</accession>
<dbReference type="PANTHER" id="PTHR48041:SF98">
    <property type="entry name" value="TRANSPORTER, PUTATIVE (EUROFUNG)-RELATED"/>
    <property type="match status" value="1"/>
</dbReference>
<keyword evidence="2" id="KW-0813">Transport</keyword>
<dbReference type="PANTHER" id="PTHR48041">
    <property type="entry name" value="ABC TRANSPORTER G FAMILY MEMBER 28"/>
    <property type="match status" value="1"/>
</dbReference>
<keyword evidence="7 9" id="KW-0472">Membrane</keyword>
<gene>
    <name evidence="11" type="ORF">Q8F55_006118</name>
</gene>
<feature type="transmembrane region" description="Helical" evidence="9">
    <location>
        <begin position="463"/>
        <end position="484"/>
    </location>
</feature>
<evidence type="ECO:0000256" key="8">
    <source>
        <dbReference type="SAM" id="MobiDB-lite"/>
    </source>
</evidence>
<dbReference type="InterPro" id="IPR003439">
    <property type="entry name" value="ABC_transporter-like_ATP-bd"/>
</dbReference>
<proteinExistence type="predicted"/>
<dbReference type="EMBL" id="JBBXJM010000004">
    <property type="protein sequence ID" value="KAL1409285.1"/>
    <property type="molecule type" value="Genomic_DNA"/>
</dbReference>
<keyword evidence="4" id="KW-0547">Nucleotide-binding</keyword>
<dbReference type="InterPro" id="IPR017871">
    <property type="entry name" value="ABC_transporter-like_CS"/>
</dbReference>
<evidence type="ECO:0000256" key="9">
    <source>
        <dbReference type="SAM" id="Phobius"/>
    </source>
</evidence>
<sequence>MFPNGFAKPGSSSKPSSKPGSSSGSHHSKRSSGGSGSGIWVSQRQKHKRLASDDKSTLEMQPMNNPPSPPNENHIPNSNPPNPNPNQNPNRVVAFACVNLTHEVKGRFEKPGGFDDHGNELETTVVDRLKLLDNVSFTLEKKQALAILGPSGSGKSTLFKRVTMRNGKDSHCRWYANSINREEDMSYLSSFVEQNDHHLGVLTVRETLFYAAKFSGRPVCVVDEMLADLGLELCADVMVGDPLHTGISGGQKRRLSIGCALMKNPEVLFLDEPISGLDATSADKVIKLLDKIRTMQQTVMVVSLHSPSETILRLFSKMMVLAAGKVAFMGTLEEANTRCEQLGVNTSRDLNPANVMLGIASTEWRGRGDSNRLLTRMFELQEVHGEVPATVEKGEYRRPPSERTLRDEAVIVYWLCHRYVRDYIRNWFAFLLRMGMFAGMGLLLATIWIRLGRNDDKINDRLSVHFFSVAFLSFMSVAGIPAFIEERKVFLRERRNALYGPLSFLIANTLVVIPFVFACSIIYSAIIYWAIGLHPGAVQFFRFVAYLFLALLVAETQSALIAALVPIFVAALALCATLNGFWMCVQGYFIRTTSLPRFWYYSFHFMDYQTYAFELLVKNDLVGLAFNCVNKLQDGACNCVYPPSAATISALGQCHVSGQDVIDNLGFGGIPMTGYAFVLVGIFIILRVLLYIALRYNKMD</sequence>
<evidence type="ECO:0000313" key="12">
    <source>
        <dbReference type="Proteomes" id="UP001565368"/>
    </source>
</evidence>
<dbReference type="GeneID" id="95987161"/>
<dbReference type="SUPFAM" id="SSF52540">
    <property type="entry name" value="P-loop containing nucleoside triphosphate hydrolases"/>
    <property type="match status" value="1"/>
</dbReference>
<feature type="transmembrane region" description="Helical" evidence="9">
    <location>
        <begin position="505"/>
        <end position="531"/>
    </location>
</feature>
<feature type="transmembrane region" description="Helical" evidence="9">
    <location>
        <begin position="561"/>
        <end position="590"/>
    </location>
</feature>
<comment type="caution">
    <text evidence="11">The sequence shown here is derived from an EMBL/GenBank/DDBJ whole genome shotgun (WGS) entry which is preliminary data.</text>
</comment>
<name>A0ABR3Q3G5_9TREE</name>
<evidence type="ECO:0000256" key="5">
    <source>
        <dbReference type="ARBA" id="ARBA00022840"/>
    </source>
</evidence>
<feature type="transmembrane region" description="Helical" evidence="9">
    <location>
        <begin position="427"/>
        <end position="451"/>
    </location>
</feature>
<dbReference type="InterPro" id="IPR013525">
    <property type="entry name" value="ABC2_TM"/>
</dbReference>
<comment type="subcellular location">
    <subcellularLocation>
        <location evidence="1">Membrane</location>
        <topology evidence="1">Multi-pass membrane protein</topology>
    </subcellularLocation>
</comment>
<keyword evidence="12" id="KW-1185">Reference proteome</keyword>
<feature type="transmembrane region" description="Helical" evidence="9">
    <location>
        <begin position="537"/>
        <end position="554"/>
    </location>
</feature>
<evidence type="ECO:0000256" key="6">
    <source>
        <dbReference type="ARBA" id="ARBA00022989"/>
    </source>
</evidence>
<dbReference type="SMART" id="SM00382">
    <property type="entry name" value="AAA"/>
    <property type="match status" value="1"/>
</dbReference>
<dbReference type="PROSITE" id="PS50893">
    <property type="entry name" value="ABC_TRANSPORTER_2"/>
    <property type="match status" value="1"/>
</dbReference>
<dbReference type="PROSITE" id="PS00211">
    <property type="entry name" value="ABC_TRANSPORTER_1"/>
    <property type="match status" value="1"/>
</dbReference>
<evidence type="ECO:0000256" key="3">
    <source>
        <dbReference type="ARBA" id="ARBA00022692"/>
    </source>
</evidence>
<keyword evidence="3 9" id="KW-0812">Transmembrane</keyword>
<evidence type="ECO:0000256" key="1">
    <source>
        <dbReference type="ARBA" id="ARBA00004141"/>
    </source>
</evidence>
<feature type="transmembrane region" description="Helical" evidence="9">
    <location>
        <begin position="674"/>
        <end position="694"/>
    </location>
</feature>
<organism evidence="11 12">
    <name type="scientific">Vanrija albida</name>
    <dbReference type="NCBI Taxonomy" id="181172"/>
    <lineage>
        <taxon>Eukaryota</taxon>
        <taxon>Fungi</taxon>
        <taxon>Dikarya</taxon>
        <taxon>Basidiomycota</taxon>
        <taxon>Agaricomycotina</taxon>
        <taxon>Tremellomycetes</taxon>
        <taxon>Trichosporonales</taxon>
        <taxon>Trichosporonaceae</taxon>
        <taxon>Vanrija</taxon>
    </lineage>
</organism>
<feature type="compositionally biased region" description="Low complexity" evidence="8">
    <location>
        <begin position="8"/>
        <end position="25"/>
    </location>
</feature>
<dbReference type="InterPro" id="IPR050352">
    <property type="entry name" value="ABCG_transporters"/>
</dbReference>
<keyword evidence="5" id="KW-0067">ATP-binding</keyword>
<keyword evidence="6 9" id="KW-1133">Transmembrane helix</keyword>
<dbReference type="Proteomes" id="UP001565368">
    <property type="component" value="Unassembled WGS sequence"/>
</dbReference>
<dbReference type="InterPro" id="IPR027417">
    <property type="entry name" value="P-loop_NTPase"/>
</dbReference>
<reference evidence="11 12" key="1">
    <citation type="submission" date="2023-08" db="EMBL/GenBank/DDBJ databases">
        <title>Annotated Genome Sequence of Vanrija albida AlHP1.</title>
        <authorList>
            <person name="Herzog R."/>
        </authorList>
    </citation>
    <scope>NUCLEOTIDE SEQUENCE [LARGE SCALE GENOMIC DNA]</scope>
    <source>
        <strain evidence="11 12">AlHP1</strain>
    </source>
</reference>
<feature type="region of interest" description="Disordered" evidence="8">
    <location>
        <begin position="1"/>
        <end position="90"/>
    </location>
</feature>
<dbReference type="RefSeq" id="XP_069209229.1">
    <property type="nucleotide sequence ID" value="XM_069354587.1"/>
</dbReference>
<feature type="domain" description="ABC transporter" evidence="10">
    <location>
        <begin position="116"/>
        <end position="348"/>
    </location>
</feature>
<evidence type="ECO:0000256" key="7">
    <source>
        <dbReference type="ARBA" id="ARBA00023136"/>
    </source>
</evidence>
<evidence type="ECO:0000313" key="11">
    <source>
        <dbReference type="EMBL" id="KAL1409285.1"/>
    </source>
</evidence>
<protein>
    <recommendedName>
        <fullName evidence="10">ABC transporter domain-containing protein</fullName>
    </recommendedName>
</protein>
<evidence type="ECO:0000256" key="4">
    <source>
        <dbReference type="ARBA" id="ARBA00022741"/>
    </source>
</evidence>
<evidence type="ECO:0000256" key="2">
    <source>
        <dbReference type="ARBA" id="ARBA00022448"/>
    </source>
</evidence>
<evidence type="ECO:0000259" key="10">
    <source>
        <dbReference type="PROSITE" id="PS50893"/>
    </source>
</evidence>
<dbReference type="Gene3D" id="3.40.50.300">
    <property type="entry name" value="P-loop containing nucleotide triphosphate hydrolases"/>
    <property type="match status" value="1"/>
</dbReference>